<proteinExistence type="predicted"/>
<organism evidence="2 3">
    <name type="scientific">Colletotrichum godetiae</name>
    <dbReference type="NCBI Taxonomy" id="1209918"/>
    <lineage>
        <taxon>Eukaryota</taxon>
        <taxon>Fungi</taxon>
        <taxon>Dikarya</taxon>
        <taxon>Ascomycota</taxon>
        <taxon>Pezizomycotina</taxon>
        <taxon>Sordariomycetes</taxon>
        <taxon>Hypocreomycetidae</taxon>
        <taxon>Glomerellales</taxon>
        <taxon>Glomerellaceae</taxon>
        <taxon>Colletotrichum</taxon>
        <taxon>Colletotrichum acutatum species complex</taxon>
    </lineage>
</organism>
<dbReference type="GO" id="GO:0050661">
    <property type="term" value="F:NADP binding"/>
    <property type="evidence" value="ECO:0007669"/>
    <property type="project" value="InterPro"/>
</dbReference>
<dbReference type="InterPro" id="IPR036291">
    <property type="entry name" value="NAD(P)-bd_dom_sf"/>
</dbReference>
<dbReference type="GeneID" id="85456185"/>
<sequence length="304" mass="33320">MLKTDITIIGVGNLGAAMVKVWLKAGLTVTMWNRNPQRPSLNELVKEGAVLETKIRAAIQNSGVIVLCVSTYDNIMELLLPALPLGEVERSHSLINVTTGTPKEAREMKSFLKKNGITAYLDGAIMVTPALMGTEHSSLFLSGEDDTKFQKMSRYLEPLGQVHYISEDSGAASLWDLAALAAWYGTFTGGIVALNLLKRQRPDRGSGEAPATKIPMDKIILPLLSTFLSHLSEVAQALDDEAWEENFGNPASMQIKGLETIQRGFREENVSTEGLELFHRMLNRCLEEVGDNAGLAKMGTYLQQ</sequence>
<evidence type="ECO:0000313" key="3">
    <source>
        <dbReference type="Proteomes" id="UP001224890"/>
    </source>
</evidence>
<dbReference type="PANTHER" id="PTHR43060">
    <property type="entry name" value="3-HYDROXYISOBUTYRATE DEHYDROGENASE-LIKE 1, MITOCHONDRIAL-RELATED"/>
    <property type="match status" value="1"/>
</dbReference>
<protein>
    <recommendedName>
        <fullName evidence="1">6-phosphogluconate dehydrogenase NADP-binding domain-containing protein</fullName>
    </recommendedName>
</protein>
<dbReference type="InterPro" id="IPR006115">
    <property type="entry name" value="6PGDH_NADP-bd"/>
</dbReference>
<comment type="caution">
    <text evidence="2">The sequence shown here is derived from an EMBL/GenBank/DDBJ whole genome shotgun (WGS) entry which is preliminary data.</text>
</comment>
<evidence type="ECO:0000259" key="1">
    <source>
        <dbReference type="Pfam" id="PF03446"/>
    </source>
</evidence>
<gene>
    <name evidence="2" type="ORF">BDP55DRAFT_626700</name>
</gene>
<dbReference type="RefSeq" id="XP_060435797.1">
    <property type="nucleotide sequence ID" value="XM_060571659.1"/>
</dbReference>
<evidence type="ECO:0000313" key="2">
    <source>
        <dbReference type="EMBL" id="KAK1700040.1"/>
    </source>
</evidence>
<dbReference type="Gene3D" id="1.10.1040.10">
    <property type="entry name" value="N-(1-d-carboxylethyl)-l-norvaline Dehydrogenase, domain 2"/>
    <property type="match status" value="1"/>
</dbReference>
<dbReference type="SUPFAM" id="SSF51735">
    <property type="entry name" value="NAD(P)-binding Rossmann-fold domains"/>
    <property type="match status" value="1"/>
</dbReference>
<dbReference type="Proteomes" id="UP001224890">
    <property type="component" value="Unassembled WGS sequence"/>
</dbReference>
<dbReference type="InterPro" id="IPR013328">
    <property type="entry name" value="6PGD_dom2"/>
</dbReference>
<dbReference type="Pfam" id="PF03446">
    <property type="entry name" value="NAD_binding_2"/>
    <property type="match status" value="1"/>
</dbReference>
<dbReference type="EMBL" id="JAHMHR010000003">
    <property type="protein sequence ID" value="KAK1700040.1"/>
    <property type="molecule type" value="Genomic_DNA"/>
</dbReference>
<dbReference type="Gene3D" id="3.40.50.720">
    <property type="entry name" value="NAD(P)-binding Rossmann-like Domain"/>
    <property type="match status" value="1"/>
</dbReference>
<name>A0AAJ0AYX1_9PEZI</name>
<dbReference type="AlphaFoldDB" id="A0AAJ0AYX1"/>
<feature type="domain" description="6-phosphogluconate dehydrogenase NADP-binding" evidence="1">
    <location>
        <begin position="5"/>
        <end position="161"/>
    </location>
</feature>
<keyword evidence="3" id="KW-1185">Reference proteome</keyword>
<accession>A0AAJ0AYX1</accession>
<dbReference type="PANTHER" id="PTHR43060:SF15">
    <property type="entry name" value="3-HYDROXYISOBUTYRATE DEHYDROGENASE-LIKE 1, MITOCHONDRIAL-RELATED"/>
    <property type="match status" value="1"/>
</dbReference>
<reference evidence="2" key="1">
    <citation type="submission" date="2021-06" db="EMBL/GenBank/DDBJ databases">
        <title>Comparative genomics, transcriptomics and evolutionary studies reveal genomic signatures of adaptation to plant cell wall in hemibiotrophic fungi.</title>
        <authorList>
            <consortium name="DOE Joint Genome Institute"/>
            <person name="Baroncelli R."/>
            <person name="Diaz J.F."/>
            <person name="Benocci T."/>
            <person name="Peng M."/>
            <person name="Battaglia E."/>
            <person name="Haridas S."/>
            <person name="Andreopoulos W."/>
            <person name="Labutti K."/>
            <person name="Pangilinan J."/>
            <person name="Floch G.L."/>
            <person name="Makela M.R."/>
            <person name="Henrissat B."/>
            <person name="Grigoriev I.V."/>
            <person name="Crouch J.A."/>
            <person name="De Vries R.P."/>
            <person name="Sukno S.A."/>
            <person name="Thon M.R."/>
        </authorList>
    </citation>
    <scope>NUCLEOTIDE SEQUENCE</scope>
    <source>
        <strain evidence="2">CBS 193.32</strain>
    </source>
</reference>